<reference evidence="2 3" key="1">
    <citation type="journal article" date="2021" name="Sci. Rep.">
        <title>The genome of the diatom Chaetoceros tenuissimus carries an ancient integrated fragment of an extant virus.</title>
        <authorList>
            <person name="Hongo Y."/>
            <person name="Kimura K."/>
            <person name="Takaki Y."/>
            <person name="Yoshida Y."/>
            <person name="Baba S."/>
            <person name="Kobayashi G."/>
            <person name="Nagasaki K."/>
            <person name="Hano T."/>
            <person name="Tomaru Y."/>
        </authorList>
    </citation>
    <scope>NUCLEOTIDE SEQUENCE [LARGE SCALE GENOMIC DNA]</scope>
    <source>
        <strain evidence="2 3">NIES-3715</strain>
    </source>
</reference>
<dbReference type="EMBL" id="BLLK01000062">
    <property type="protein sequence ID" value="GFH59307.1"/>
    <property type="molecule type" value="Genomic_DNA"/>
</dbReference>
<evidence type="ECO:0000256" key="1">
    <source>
        <dbReference type="SAM" id="MobiDB-lite"/>
    </source>
</evidence>
<comment type="caution">
    <text evidence="2">The sequence shown here is derived from an EMBL/GenBank/DDBJ whole genome shotgun (WGS) entry which is preliminary data.</text>
</comment>
<feature type="region of interest" description="Disordered" evidence="1">
    <location>
        <begin position="537"/>
        <end position="615"/>
    </location>
</feature>
<feature type="region of interest" description="Disordered" evidence="1">
    <location>
        <begin position="178"/>
        <end position="197"/>
    </location>
</feature>
<feature type="compositionally biased region" description="Basic and acidic residues" evidence="1">
    <location>
        <begin position="705"/>
        <end position="717"/>
    </location>
</feature>
<gene>
    <name evidence="2" type="ORF">CTEN210_15783</name>
</gene>
<keyword evidence="3" id="KW-1185">Reference proteome</keyword>
<sequence length="862" mass="97227">MIWWNRTPAAKPFPTQNADPDDPDAVLKELMEQTLKSKPIGEMLSEELDRVEQSLVNEKGNVISYNARSERDWKMNAQIVAKADAFKDNFDRNYNVALETSKNYEIVEEVVEEVTSSTPTPENSNSLLKVIRFPGKAIKAIKLGVATVLHRAECNVTLFQGSSKALFDLQQVSFATARDTRHSSSSSSSRDSRQTSSNAIKDEFTSNLYYDNKELFDNGGVSIEKYIEFIEEAGFDESWMTGSALRKRIQKFSNVTYTSDKRSEIARKINGLDIGEYKLIKEKGGDKAEEYSKAIIRLLYLHLDDIRRMKTISCLGSFEEIVIALETMNNKEFVEEMFCRLDGSSYTPRKQASQNNIWKLLASIISMNTNINKNCQIELAAKKFKIVDEFPTEDSRKAMKVKIELAKARDLPIFDYRTAGVFRVLLPLPDSKLKHFQIYLAIGKCENYYMFKVVGSITFNDAFGSLTKFYKLFKDEEEAKTICEAFNNTRILPTALRHCKLGSTLKELLRGKLQVVRGHVERAIKYEDMKMKKRKDEITTLSTLDMRSPDTNEEKKPAPATSPSPSTIIVANGSDISTTTAASSQSIKRETSSDNADSEMAHLSATKPSPSTIIVANGSDISTTTAASSQSIKRETSSDSASEMAQTLVCPDWVDPNVLIQLPPDTQQEIMNESLPKDEKINLRGNSSDEEVINLCETSDEEEDAKPAAESRNDRKRSIANKEVINLYNTSYDEEDTKPAAESRNDRKRSITNGAMPSTKRNMFNSPRFSRPRSNIVTKQKKELEETISDTNQIQYICELLNITFADGKQKATSLLIRKLAGLSKDELVFKFNEVFKEEVLPDDKSYVETLNAILNFLANHE</sequence>
<feature type="region of interest" description="Disordered" evidence="1">
    <location>
        <begin position="697"/>
        <end position="717"/>
    </location>
</feature>
<feature type="compositionally biased region" description="Basic and acidic residues" evidence="1">
    <location>
        <begin position="737"/>
        <end position="749"/>
    </location>
</feature>
<organism evidence="2 3">
    <name type="scientific">Chaetoceros tenuissimus</name>
    <dbReference type="NCBI Taxonomy" id="426638"/>
    <lineage>
        <taxon>Eukaryota</taxon>
        <taxon>Sar</taxon>
        <taxon>Stramenopiles</taxon>
        <taxon>Ochrophyta</taxon>
        <taxon>Bacillariophyta</taxon>
        <taxon>Coscinodiscophyceae</taxon>
        <taxon>Chaetocerotophycidae</taxon>
        <taxon>Chaetocerotales</taxon>
        <taxon>Chaetocerotaceae</taxon>
        <taxon>Chaetoceros</taxon>
    </lineage>
</organism>
<dbReference type="AlphaFoldDB" id="A0AAD3D7G7"/>
<feature type="compositionally biased region" description="Low complexity" evidence="1">
    <location>
        <begin position="558"/>
        <end position="567"/>
    </location>
</feature>
<dbReference type="Proteomes" id="UP001054902">
    <property type="component" value="Unassembled WGS sequence"/>
</dbReference>
<feature type="region of interest" description="Disordered" evidence="1">
    <location>
        <begin position="730"/>
        <end position="771"/>
    </location>
</feature>
<feature type="region of interest" description="Disordered" evidence="1">
    <location>
        <begin position="1"/>
        <end position="20"/>
    </location>
</feature>
<proteinExistence type="predicted"/>
<feature type="compositionally biased region" description="Basic and acidic residues" evidence="1">
    <location>
        <begin position="547"/>
        <end position="557"/>
    </location>
</feature>
<feature type="compositionally biased region" description="Low complexity" evidence="1">
    <location>
        <begin position="183"/>
        <end position="197"/>
    </location>
</feature>
<evidence type="ECO:0000313" key="3">
    <source>
        <dbReference type="Proteomes" id="UP001054902"/>
    </source>
</evidence>
<evidence type="ECO:0000313" key="2">
    <source>
        <dbReference type="EMBL" id="GFH59307.1"/>
    </source>
</evidence>
<dbReference type="Gene3D" id="6.10.250.1630">
    <property type="match status" value="1"/>
</dbReference>
<name>A0AAD3D7G7_9STRA</name>
<feature type="compositionally biased region" description="Polar residues" evidence="1">
    <location>
        <begin position="751"/>
        <end position="771"/>
    </location>
</feature>
<accession>A0AAD3D7G7</accession>
<protein>
    <submittedName>
        <fullName evidence="2">Uncharacterized protein</fullName>
    </submittedName>
</protein>